<feature type="transmembrane region" description="Helical" evidence="1">
    <location>
        <begin position="143"/>
        <end position="163"/>
    </location>
</feature>
<protein>
    <recommendedName>
        <fullName evidence="4">ABC-2 type transport system permease protein</fullName>
    </recommendedName>
</protein>
<feature type="transmembrane region" description="Helical" evidence="1">
    <location>
        <begin position="65"/>
        <end position="83"/>
    </location>
</feature>
<feature type="transmembrane region" description="Helical" evidence="1">
    <location>
        <begin position="24"/>
        <end position="45"/>
    </location>
</feature>
<dbReference type="AlphaFoldDB" id="A0A1I1FAM9"/>
<dbReference type="OrthoDB" id="1014144at2"/>
<evidence type="ECO:0000256" key="1">
    <source>
        <dbReference type="SAM" id="Phobius"/>
    </source>
</evidence>
<feature type="transmembrane region" description="Helical" evidence="1">
    <location>
        <begin position="455"/>
        <end position="476"/>
    </location>
</feature>
<feature type="transmembrane region" description="Helical" evidence="1">
    <location>
        <begin position="104"/>
        <end position="131"/>
    </location>
</feature>
<accession>A0A1I1FAM9</accession>
<feature type="transmembrane region" description="Helical" evidence="1">
    <location>
        <begin position="356"/>
        <end position="377"/>
    </location>
</feature>
<feature type="transmembrane region" description="Helical" evidence="1">
    <location>
        <begin position="383"/>
        <end position="407"/>
    </location>
</feature>
<dbReference type="EMBL" id="FOLE01000002">
    <property type="protein sequence ID" value="SFB94140.1"/>
    <property type="molecule type" value="Genomic_DNA"/>
</dbReference>
<feature type="transmembrane region" description="Helical" evidence="1">
    <location>
        <begin position="428"/>
        <end position="449"/>
    </location>
</feature>
<evidence type="ECO:0008006" key="4">
    <source>
        <dbReference type="Google" id="ProtNLM"/>
    </source>
</evidence>
<feature type="transmembrane region" description="Helical" evidence="1">
    <location>
        <begin position="175"/>
        <end position="192"/>
    </location>
</feature>
<dbReference type="RefSeq" id="WP_143083860.1">
    <property type="nucleotide sequence ID" value="NZ_FOLE01000002.1"/>
</dbReference>
<reference evidence="2 3" key="1">
    <citation type="submission" date="2016-10" db="EMBL/GenBank/DDBJ databases">
        <authorList>
            <person name="de Groot N.N."/>
        </authorList>
    </citation>
    <scope>NUCLEOTIDE SEQUENCE [LARGE SCALE GENOMIC DNA]</scope>
    <source>
        <strain evidence="2 3">DSM 6793</strain>
    </source>
</reference>
<dbReference type="Pfam" id="PF18940">
    <property type="entry name" value="DUF5687"/>
    <property type="match status" value="1"/>
</dbReference>
<dbReference type="Proteomes" id="UP000199514">
    <property type="component" value="Unassembled WGS sequence"/>
</dbReference>
<dbReference type="STRING" id="927664.SAMN05421780_10243"/>
<keyword evidence="1" id="KW-1133">Transmembrane helix</keyword>
<feature type="transmembrane region" description="Helical" evidence="1">
    <location>
        <begin position="286"/>
        <end position="307"/>
    </location>
</feature>
<proteinExistence type="predicted"/>
<keyword evidence="1" id="KW-0812">Transmembrane</keyword>
<gene>
    <name evidence="2" type="ORF">SAMN05421780_10243</name>
</gene>
<evidence type="ECO:0000313" key="3">
    <source>
        <dbReference type="Proteomes" id="UP000199514"/>
    </source>
</evidence>
<dbReference type="InterPro" id="IPR043742">
    <property type="entry name" value="DUF5687"/>
</dbReference>
<name>A0A1I1FAM9_9BACT</name>
<organism evidence="2 3">
    <name type="scientific">Flexibacter flexilis DSM 6793</name>
    <dbReference type="NCBI Taxonomy" id="927664"/>
    <lineage>
        <taxon>Bacteria</taxon>
        <taxon>Pseudomonadati</taxon>
        <taxon>Bacteroidota</taxon>
        <taxon>Cytophagia</taxon>
        <taxon>Cytophagales</taxon>
        <taxon>Flexibacteraceae</taxon>
        <taxon>Flexibacter</taxon>
    </lineage>
</organism>
<keyword evidence="1" id="KW-0472">Membrane</keyword>
<feature type="transmembrane region" description="Helical" evidence="1">
    <location>
        <begin position="313"/>
        <end position="335"/>
    </location>
</feature>
<keyword evidence="3" id="KW-1185">Reference proteome</keyword>
<evidence type="ECO:0000313" key="2">
    <source>
        <dbReference type="EMBL" id="SFB94140.1"/>
    </source>
</evidence>
<feature type="transmembrane region" description="Helical" evidence="1">
    <location>
        <begin position="212"/>
        <end position="230"/>
    </location>
</feature>
<sequence>MIILQLLKQYYLSERRSLTWSRNLASQILVGFLALYFGGIMLFLGLMADKIMHKLAPDTYELYTANLYLLSYFGISLVMRYAMQTSPLLRLQPYLHLKVSRNSLIHLSLLMLLGSFYNLAPFLLMVLPFVLKLWFQGHTGFPLFAWFWVYVCVDMLTIMAVVNLKELFANSPQKFLLLMAGLVGFLVALNYYDVFSITAVSAKLFDPTVDYSLLAILFWTVLAVGAYLFTHHKLKPKLYLDELPAAKQTSNSQADTRLNFVEQWGEIGRFISLEIKLIWRNKRTRTTFFTALFFSYYGIFFVMNPSIKNDHMYLFAAIFTTGGFIINYGQYLFAWESSYWDRLLTAKFSILDFLKAKYYLFVIMAVLTLVLSSPMAYFGQKMVVSILAMFCYNVGINAFVVMFASTFNKKRIQLSQGNATNMQGMGAAQWLLSIPMFLLPTLIAAPFAFLSDYQYASHIALAVTGLLGFAAHPLWLKLIANRLKANHYEMAEGFRQQ</sequence>